<feature type="region of interest" description="Disordered" evidence="1">
    <location>
        <begin position="94"/>
        <end position="135"/>
    </location>
</feature>
<evidence type="ECO:0000313" key="3">
    <source>
        <dbReference type="Proteomes" id="UP000790787"/>
    </source>
</evidence>
<accession>A0A1S4B2E9</accession>
<dbReference type="STRING" id="4097.A0A1S4B2E9"/>
<dbReference type="OrthoDB" id="1435073at2759"/>
<dbReference type="GeneID" id="107803748"/>
<dbReference type="Proteomes" id="UP000790787">
    <property type="component" value="Chromosome 23"/>
</dbReference>
<protein>
    <submittedName>
        <fullName evidence="4">Transcription factor IIIB 90 kDa subunit isoform X1</fullName>
    </submittedName>
    <submittedName>
        <fullName evidence="4">Uncharacterized protein LOC107803748 isoform X1</fullName>
    </submittedName>
</protein>
<evidence type="ECO:0000256" key="1">
    <source>
        <dbReference type="SAM" id="MobiDB-lite"/>
    </source>
</evidence>
<keyword evidence="3" id="KW-1185">Reference proteome</keyword>
<feature type="region of interest" description="Disordered" evidence="1">
    <location>
        <begin position="159"/>
        <end position="218"/>
    </location>
</feature>
<dbReference type="RefSeq" id="XP_016483001.1">
    <property type="nucleotide sequence ID" value="XM_016627515.1"/>
</dbReference>
<proteinExistence type="predicted"/>
<reference evidence="4" key="2">
    <citation type="submission" date="2025-08" db="UniProtKB">
        <authorList>
            <consortium name="RefSeq"/>
        </authorList>
    </citation>
    <scope>IDENTIFICATION</scope>
    <source>
        <tissue evidence="4">Leaf</tissue>
    </source>
</reference>
<evidence type="ECO:0000259" key="2">
    <source>
        <dbReference type="Pfam" id="PF07741"/>
    </source>
</evidence>
<organism evidence="3 4">
    <name type="scientific">Nicotiana tabacum</name>
    <name type="common">Common tobacco</name>
    <dbReference type="NCBI Taxonomy" id="4097"/>
    <lineage>
        <taxon>Eukaryota</taxon>
        <taxon>Viridiplantae</taxon>
        <taxon>Streptophyta</taxon>
        <taxon>Embryophyta</taxon>
        <taxon>Tracheophyta</taxon>
        <taxon>Spermatophyta</taxon>
        <taxon>Magnoliopsida</taxon>
        <taxon>eudicotyledons</taxon>
        <taxon>Gunneridae</taxon>
        <taxon>Pentapetalae</taxon>
        <taxon>asterids</taxon>
        <taxon>lamiids</taxon>
        <taxon>Solanales</taxon>
        <taxon>Solanaceae</taxon>
        <taxon>Nicotianoideae</taxon>
        <taxon>Nicotianeae</taxon>
        <taxon>Nicotiana</taxon>
    </lineage>
</organism>
<dbReference type="PaxDb" id="4097-A0A1S4B2E9"/>
<feature type="region of interest" description="Disordered" evidence="1">
    <location>
        <begin position="1"/>
        <end position="22"/>
    </location>
</feature>
<gene>
    <name evidence="4" type="primary">LOC107803748</name>
</gene>
<feature type="domain" description="Brf1 TBP-binding" evidence="2">
    <location>
        <begin position="61"/>
        <end position="144"/>
    </location>
</feature>
<feature type="compositionally biased region" description="Basic and acidic residues" evidence="1">
    <location>
        <begin position="94"/>
        <end position="113"/>
    </location>
</feature>
<dbReference type="InterPro" id="IPR011665">
    <property type="entry name" value="BRF1_TBP-bd_dom"/>
</dbReference>
<dbReference type="Pfam" id="PF07741">
    <property type="entry name" value="BRF1"/>
    <property type="match status" value="1"/>
</dbReference>
<feature type="compositionally biased region" description="Basic and acidic residues" evidence="1">
    <location>
        <begin position="121"/>
        <end position="130"/>
    </location>
</feature>
<dbReference type="RefSeq" id="XP_016483001.1">
    <property type="nucleotide sequence ID" value="XM_016627515.2"/>
</dbReference>
<evidence type="ECO:0000313" key="4">
    <source>
        <dbReference type="RefSeq" id="XP_016483001.1"/>
    </source>
</evidence>
<dbReference type="KEGG" id="nta:107803748"/>
<sequence length="218" mass="25001">MAITRRPADIGKPKEQRAVEASEVKHNLVTELVKNFGGGRTKFQDFDEREHIAADDAENLSDIDDFEVVGYLNNKKEMHYKKILWEKMNKEFAKSDDKLQGKKRKQETGGKKDVRAKRSAKTTERVENKRTSSKINYDALQKLTDDLNQVSEEAELGRLEPKACANGDSADNLNIGFHDLEQENAYGEDDDSYRDNNDDSCYGYETGYYNSEDFDTDY</sequence>
<name>A0A1S4B2E9_TOBAC</name>
<reference evidence="3" key="1">
    <citation type="journal article" date="2014" name="Nat. Commun.">
        <title>The tobacco genome sequence and its comparison with those of tomato and potato.</title>
        <authorList>
            <person name="Sierro N."/>
            <person name="Battey J.N."/>
            <person name="Ouadi S."/>
            <person name="Bakaher N."/>
            <person name="Bovet L."/>
            <person name="Willig A."/>
            <person name="Goepfert S."/>
            <person name="Peitsch M.C."/>
            <person name="Ivanov N.V."/>
        </authorList>
    </citation>
    <scope>NUCLEOTIDE SEQUENCE [LARGE SCALE GENOMIC DNA]</scope>
</reference>
<dbReference type="Gene3D" id="1.20.5.650">
    <property type="entry name" value="Single helix bin"/>
    <property type="match status" value="1"/>
</dbReference>
<dbReference type="AlphaFoldDB" id="A0A1S4B2E9"/>